<feature type="region of interest" description="Disordered" evidence="1">
    <location>
        <begin position="332"/>
        <end position="368"/>
    </location>
</feature>
<accession>A0A9P6KBE5</accession>
<feature type="region of interest" description="Disordered" evidence="1">
    <location>
        <begin position="380"/>
        <end position="454"/>
    </location>
</feature>
<evidence type="ECO:0000256" key="1">
    <source>
        <dbReference type="SAM" id="MobiDB-lite"/>
    </source>
</evidence>
<reference evidence="2" key="1">
    <citation type="journal article" date="2020" name="Fungal Divers.">
        <title>Resolving the Mortierellaceae phylogeny through synthesis of multi-gene phylogenetics and phylogenomics.</title>
        <authorList>
            <person name="Vandepol N."/>
            <person name="Liber J."/>
            <person name="Desiro A."/>
            <person name="Na H."/>
            <person name="Kennedy M."/>
            <person name="Barry K."/>
            <person name="Grigoriev I.V."/>
            <person name="Miller A.N."/>
            <person name="O'Donnell K."/>
            <person name="Stajich J.E."/>
            <person name="Bonito G."/>
        </authorList>
    </citation>
    <scope>NUCLEOTIDE SEQUENCE</scope>
    <source>
        <strain evidence="2">KOD1015</strain>
    </source>
</reference>
<gene>
    <name evidence="2" type="ORF">BGW38_004631</name>
</gene>
<feature type="compositionally biased region" description="Polar residues" evidence="1">
    <location>
        <begin position="332"/>
        <end position="345"/>
    </location>
</feature>
<sequence length="454" mass="51409">MGVSRAFEIIGDCNAITVVEPRREGPCEIDGSAVSYVKFKTTEGRLLLKEFKKMAKRDVTCRTLGPVPPLAQQISRFKSFLSKILFPCWIRTRCVDPRATSAVVKELQKTYGWKAHKCAGQFDVCAGRMARENPNLLVVSTDSDLLFVGAERLIRLQRKGTRFYSYPVKSIIQHCGLETQEEWVAAAVVSLNDYDPSVGRISFRTAIKDIMEIRKDWIRKKSKGRSARRYVKELCKRKNVHQEAVNNSMDSFVELIETPSECTSHGNEEIDESIRRIINRVEVLTHRSKQPIAFPTGTETKNDDKIAVRNSHGYTSRHKYYPKAFRSAFTSQAKNTQPVCVSDQTIGRPRPTDIVLSDEDIDDNDDTFPKFAEIYNDAVPAQAEDETEENSMKENVSVDDFHTSDGKSEDNLDGDSRKGDDHEEEQQTGPQPSPKKLAVSTCNKTRVENELPVY</sequence>
<feature type="compositionally biased region" description="Basic and acidic residues" evidence="1">
    <location>
        <begin position="399"/>
        <end position="421"/>
    </location>
</feature>
<feature type="compositionally biased region" description="Basic and acidic residues" evidence="1">
    <location>
        <begin position="445"/>
        <end position="454"/>
    </location>
</feature>
<dbReference type="EMBL" id="JAABOA010002951">
    <property type="protein sequence ID" value="KAF9579204.1"/>
    <property type="molecule type" value="Genomic_DNA"/>
</dbReference>
<keyword evidence="3" id="KW-1185">Reference proteome</keyword>
<proteinExistence type="predicted"/>
<dbReference type="AlphaFoldDB" id="A0A9P6KBE5"/>
<organism evidence="2 3">
    <name type="scientific">Lunasporangiospora selenospora</name>
    <dbReference type="NCBI Taxonomy" id="979761"/>
    <lineage>
        <taxon>Eukaryota</taxon>
        <taxon>Fungi</taxon>
        <taxon>Fungi incertae sedis</taxon>
        <taxon>Mucoromycota</taxon>
        <taxon>Mortierellomycotina</taxon>
        <taxon>Mortierellomycetes</taxon>
        <taxon>Mortierellales</taxon>
        <taxon>Mortierellaceae</taxon>
        <taxon>Lunasporangiospora</taxon>
    </lineage>
</organism>
<dbReference type="Proteomes" id="UP000780801">
    <property type="component" value="Unassembled WGS sequence"/>
</dbReference>
<evidence type="ECO:0000313" key="3">
    <source>
        <dbReference type="Proteomes" id="UP000780801"/>
    </source>
</evidence>
<dbReference type="OrthoDB" id="2378481at2759"/>
<comment type="caution">
    <text evidence="2">The sequence shown here is derived from an EMBL/GenBank/DDBJ whole genome shotgun (WGS) entry which is preliminary data.</text>
</comment>
<evidence type="ECO:0008006" key="4">
    <source>
        <dbReference type="Google" id="ProtNLM"/>
    </source>
</evidence>
<feature type="compositionally biased region" description="Acidic residues" evidence="1">
    <location>
        <begin position="356"/>
        <end position="366"/>
    </location>
</feature>
<protein>
    <recommendedName>
        <fullName evidence="4">XPG-I domain-containing protein</fullName>
    </recommendedName>
</protein>
<evidence type="ECO:0000313" key="2">
    <source>
        <dbReference type="EMBL" id="KAF9579204.1"/>
    </source>
</evidence>
<name>A0A9P6KBE5_9FUNG</name>